<dbReference type="Pfam" id="PF06549">
    <property type="entry name" value="DUF1118"/>
    <property type="match status" value="1"/>
</dbReference>
<reference evidence="2 3" key="1">
    <citation type="journal article" date="2021" name="Nat. Plants">
        <title>The Taxus genome provides insights into paclitaxel biosynthesis.</title>
        <authorList>
            <person name="Xiong X."/>
            <person name="Gou J."/>
            <person name="Liao Q."/>
            <person name="Li Y."/>
            <person name="Zhou Q."/>
            <person name="Bi G."/>
            <person name="Li C."/>
            <person name="Du R."/>
            <person name="Wang X."/>
            <person name="Sun T."/>
            <person name="Guo L."/>
            <person name="Liang H."/>
            <person name="Lu P."/>
            <person name="Wu Y."/>
            <person name="Zhang Z."/>
            <person name="Ro D.K."/>
            <person name="Shang Y."/>
            <person name="Huang S."/>
            <person name="Yan J."/>
        </authorList>
    </citation>
    <scope>NUCLEOTIDE SEQUENCE [LARGE SCALE GENOMIC DNA]</scope>
    <source>
        <strain evidence="2">Ta-2019</strain>
    </source>
</reference>
<keyword evidence="1" id="KW-0812">Transmembrane</keyword>
<name>A0AA38LQ50_TAXCH</name>
<sequence length="171" mass="17948">MASSMLMHSYAPYSPGRARPTLAMATERIPTGTQKVKVPSPEDKSAVVRKKNNVESSSIKLLSRVEQLRLLSKAEKAGLLSAAENFGLSLSSIEELGLLSKAEELGILSAATDPNTPVTLLNLAIVLLLAGPLCVYFVPDDSVWQIGLQVIVALASVVGGPAAFAGSNFVS</sequence>
<keyword evidence="3" id="KW-1185">Reference proteome</keyword>
<evidence type="ECO:0000313" key="3">
    <source>
        <dbReference type="Proteomes" id="UP000824469"/>
    </source>
</evidence>
<comment type="caution">
    <text evidence="2">The sequence shown here is derived from an EMBL/GenBank/DDBJ whole genome shotgun (WGS) entry which is preliminary data.</text>
</comment>
<feature type="transmembrane region" description="Helical" evidence="1">
    <location>
        <begin position="144"/>
        <end position="165"/>
    </location>
</feature>
<evidence type="ECO:0000256" key="1">
    <source>
        <dbReference type="SAM" id="Phobius"/>
    </source>
</evidence>
<keyword evidence="1" id="KW-0472">Membrane</keyword>
<evidence type="ECO:0000313" key="2">
    <source>
        <dbReference type="EMBL" id="KAH9329467.1"/>
    </source>
</evidence>
<gene>
    <name evidence="2" type="ORF">KI387_001575</name>
</gene>
<organism evidence="2 3">
    <name type="scientific">Taxus chinensis</name>
    <name type="common">Chinese yew</name>
    <name type="synonym">Taxus wallichiana var. chinensis</name>
    <dbReference type="NCBI Taxonomy" id="29808"/>
    <lineage>
        <taxon>Eukaryota</taxon>
        <taxon>Viridiplantae</taxon>
        <taxon>Streptophyta</taxon>
        <taxon>Embryophyta</taxon>
        <taxon>Tracheophyta</taxon>
        <taxon>Spermatophyta</taxon>
        <taxon>Pinopsida</taxon>
        <taxon>Pinidae</taxon>
        <taxon>Conifers II</taxon>
        <taxon>Cupressales</taxon>
        <taxon>Taxaceae</taxon>
        <taxon>Taxus</taxon>
    </lineage>
</organism>
<keyword evidence="1" id="KW-1133">Transmembrane helix</keyword>
<feature type="transmembrane region" description="Helical" evidence="1">
    <location>
        <begin position="118"/>
        <end position="138"/>
    </location>
</feature>
<dbReference type="OMA" id="EWLGLLY"/>
<dbReference type="EMBL" id="JAHRHJ020000001">
    <property type="protein sequence ID" value="KAH9329467.1"/>
    <property type="molecule type" value="Genomic_DNA"/>
</dbReference>
<proteinExistence type="predicted"/>
<protein>
    <submittedName>
        <fullName evidence="2">Uncharacterized protein</fullName>
    </submittedName>
</protein>
<accession>A0AA38LQ50</accession>
<dbReference type="AlphaFoldDB" id="A0AA38LQ50"/>
<feature type="non-terminal residue" evidence="2">
    <location>
        <position position="171"/>
    </location>
</feature>
<dbReference type="Proteomes" id="UP000824469">
    <property type="component" value="Unassembled WGS sequence"/>
</dbReference>
<dbReference type="InterPro" id="IPR009500">
    <property type="entry name" value="DUF1118"/>
</dbReference>